<dbReference type="EMBL" id="JAHYIQ010000052">
    <property type="protein sequence ID" value="KAK1117403.1"/>
    <property type="molecule type" value="Genomic_DNA"/>
</dbReference>
<keyword evidence="3" id="KW-1185">Reference proteome</keyword>
<sequence length="102" mass="11347">MPWGMGRNRGDRDETEKEVYGSATPKVVSAWSYDGGGGATTPLMLSHPLSRRSTTHGRACTRRSDEGTEKNVQSSREQATGDEERKRGKACSRVYGQWLTRQ</sequence>
<proteinExistence type="predicted"/>
<feature type="compositionally biased region" description="Basic and acidic residues" evidence="1">
    <location>
        <begin position="8"/>
        <end position="19"/>
    </location>
</feature>
<dbReference type="AlphaFoldDB" id="A0AA40FEK3"/>
<evidence type="ECO:0000313" key="3">
    <source>
        <dbReference type="Proteomes" id="UP001177670"/>
    </source>
</evidence>
<reference evidence="2" key="1">
    <citation type="submission" date="2021-10" db="EMBL/GenBank/DDBJ databases">
        <title>Melipona bicolor Genome sequencing and assembly.</title>
        <authorList>
            <person name="Araujo N.S."/>
            <person name="Arias M.C."/>
        </authorList>
    </citation>
    <scope>NUCLEOTIDE SEQUENCE</scope>
    <source>
        <strain evidence="2">USP_2M_L1-L4_2017</strain>
        <tissue evidence="2">Whole body</tissue>
    </source>
</reference>
<feature type="region of interest" description="Disordered" evidence="1">
    <location>
        <begin position="1"/>
        <end position="22"/>
    </location>
</feature>
<protein>
    <submittedName>
        <fullName evidence="2">Uncharacterized protein</fullName>
    </submittedName>
</protein>
<evidence type="ECO:0000256" key="1">
    <source>
        <dbReference type="SAM" id="MobiDB-lite"/>
    </source>
</evidence>
<organism evidence="2 3">
    <name type="scientific">Melipona bicolor</name>
    <dbReference type="NCBI Taxonomy" id="60889"/>
    <lineage>
        <taxon>Eukaryota</taxon>
        <taxon>Metazoa</taxon>
        <taxon>Ecdysozoa</taxon>
        <taxon>Arthropoda</taxon>
        <taxon>Hexapoda</taxon>
        <taxon>Insecta</taxon>
        <taxon>Pterygota</taxon>
        <taxon>Neoptera</taxon>
        <taxon>Endopterygota</taxon>
        <taxon>Hymenoptera</taxon>
        <taxon>Apocrita</taxon>
        <taxon>Aculeata</taxon>
        <taxon>Apoidea</taxon>
        <taxon>Anthophila</taxon>
        <taxon>Apidae</taxon>
        <taxon>Melipona</taxon>
    </lineage>
</organism>
<name>A0AA40FEK3_9HYME</name>
<feature type="region of interest" description="Disordered" evidence="1">
    <location>
        <begin position="34"/>
        <end position="102"/>
    </location>
</feature>
<accession>A0AA40FEK3</accession>
<gene>
    <name evidence="2" type="ORF">K0M31_016773</name>
</gene>
<evidence type="ECO:0000313" key="2">
    <source>
        <dbReference type="EMBL" id="KAK1117403.1"/>
    </source>
</evidence>
<dbReference type="Proteomes" id="UP001177670">
    <property type="component" value="Unassembled WGS sequence"/>
</dbReference>
<feature type="compositionally biased region" description="Basic residues" evidence="1">
    <location>
        <begin position="49"/>
        <end position="61"/>
    </location>
</feature>
<comment type="caution">
    <text evidence="2">The sequence shown here is derived from an EMBL/GenBank/DDBJ whole genome shotgun (WGS) entry which is preliminary data.</text>
</comment>